<dbReference type="AlphaFoldDB" id="U5CZQ2"/>
<protein>
    <submittedName>
        <fullName evidence="2">Uncharacterized protein</fullName>
    </submittedName>
</protein>
<sequence>MSWASKIAHDHGLQGAAFITQPLAVCLIYCHYSCSLRINPGICLSLPGMPSLGLRDLPSYINQPESNPLFLEMLLDQFKNMGKADFVLASSFDKLEEE</sequence>
<gene>
    <name evidence="2" type="ORF">AMTR_s00036p00237710</name>
</gene>
<dbReference type="Proteomes" id="UP000017836">
    <property type="component" value="Unassembled WGS sequence"/>
</dbReference>
<evidence type="ECO:0000256" key="1">
    <source>
        <dbReference type="ARBA" id="ARBA00009995"/>
    </source>
</evidence>
<dbReference type="EMBL" id="KI392503">
    <property type="protein sequence ID" value="ERN15470.1"/>
    <property type="molecule type" value="Genomic_DNA"/>
</dbReference>
<comment type="similarity">
    <text evidence="1">Belongs to the UDP-glycosyltransferase family.</text>
</comment>
<proteinExistence type="inferred from homology"/>
<evidence type="ECO:0000313" key="3">
    <source>
        <dbReference type="Proteomes" id="UP000017836"/>
    </source>
</evidence>
<accession>U5CZQ2</accession>
<evidence type="ECO:0000313" key="2">
    <source>
        <dbReference type="EMBL" id="ERN15470.1"/>
    </source>
</evidence>
<dbReference type="PANTHER" id="PTHR11926">
    <property type="entry name" value="GLUCOSYL/GLUCURONOSYL TRANSFERASES"/>
    <property type="match status" value="1"/>
</dbReference>
<dbReference type="eggNOG" id="KOG1192">
    <property type="taxonomic scope" value="Eukaryota"/>
</dbReference>
<name>U5CZQ2_AMBTC</name>
<dbReference type="Gene3D" id="3.40.50.2000">
    <property type="entry name" value="Glycogen Phosphorylase B"/>
    <property type="match status" value="1"/>
</dbReference>
<dbReference type="PANTHER" id="PTHR11926:SF1553">
    <property type="entry name" value="GLYCOSYLTRANSFERASE"/>
    <property type="match status" value="1"/>
</dbReference>
<organism evidence="2 3">
    <name type="scientific">Amborella trichopoda</name>
    <dbReference type="NCBI Taxonomy" id="13333"/>
    <lineage>
        <taxon>Eukaryota</taxon>
        <taxon>Viridiplantae</taxon>
        <taxon>Streptophyta</taxon>
        <taxon>Embryophyta</taxon>
        <taxon>Tracheophyta</taxon>
        <taxon>Spermatophyta</taxon>
        <taxon>Magnoliopsida</taxon>
        <taxon>Amborellales</taxon>
        <taxon>Amborellaceae</taxon>
        <taxon>Amborella</taxon>
    </lineage>
</organism>
<reference evidence="3" key="1">
    <citation type="journal article" date="2013" name="Science">
        <title>The Amborella genome and the evolution of flowering plants.</title>
        <authorList>
            <consortium name="Amborella Genome Project"/>
        </authorList>
    </citation>
    <scope>NUCLEOTIDE SEQUENCE [LARGE SCALE GENOMIC DNA]</scope>
</reference>
<dbReference type="HOGENOM" id="CLU_182505_0_0_1"/>
<dbReference type="Gramene" id="ERN15470">
    <property type="protein sequence ID" value="ERN15470"/>
    <property type="gene ID" value="AMTR_s00036p00237710"/>
</dbReference>
<keyword evidence="3" id="KW-1185">Reference proteome</keyword>
<dbReference type="SUPFAM" id="SSF53756">
    <property type="entry name" value="UDP-Glycosyltransferase/glycogen phosphorylase"/>
    <property type="match status" value="1"/>
</dbReference>
<dbReference type="OMA" id="CAHELPY"/>